<comment type="function">
    <text evidence="13">Cytochromes P450 are a group of heme-thiolate monooxygenases. They oxidize a variety of structurally unrelated compounds, including steroids, fatty acids, and xenobiotics.</text>
</comment>
<evidence type="ECO:0000256" key="8">
    <source>
        <dbReference type="ARBA" id="ARBA00022848"/>
    </source>
</evidence>
<dbReference type="InterPro" id="IPR017972">
    <property type="entry name" value="Cyt_P450_CS"/>
</dbReference>
<dbReference type="PRINTS" id="PR00463">
    <property type="entry name" value="EP450I"/>
</dbReference>
<dbReference type="GO" id="GO:0005789">
    <property type="term" value="C:endoplasmic reticulum membrane"/>
    <property type="evidence" value="ECO:0007669"/>
    <property type="project" value="UniProtKB-SubCell"/>
</dbReference>
<keyword evidence="16" id="KW-1133">Transmembrane helix</keyword>
<reference evidence="17" key="2">
    <citation type="submission" date="2015-02" db="UniProtKB">
        <authorList>
            <consortium name="EnsemblMetazoa"/>
        </authorList>
    </citation>
    <scope>IDENTIFICATION</scope>
</reference>
<dbReference type="GO" id="GO:0020037">
    <property type="term" value="F:heme binding"/>
    <property type="evidence" value="ECO:0007669"/>
    <property type="project" value="InterPro"/>
</dbReference>
<keyword evidence="9 15" id="KW-0560">Oxidoreductase</keyword>
<dbReference type="Gene3D" id="1.10.630.10">
    <property type="entry name" value="Cytochrome P450"/>
    <property type="match status" value="1"/>
</dbReference>
<dbReference type="AlphaFoldDB" id="T1J9Q6"/>
<dbReference type="PANTHER" id="PTHR24302:SF15">
    <property type="entry name" value="FATTY-ACID PEROXYGENASE"/>
    <property type="match status" value="1"/>
</dbReference>
<evidence type="ECO:0000256" key="10">
    <source>
        <dbReference type="ARBA" id="ARBA00023004"/>
    </source>
</evidence>
<dbReference type="HOGENOM" id="CLU_001570_5_2_1"/>
<keyword evidence="8" id="KW-0492">Microsome</keyword>
<keyword evidence="10 14" id="KW-0408">Iron</keyword>
<keyword evidence="11 15" id="KW-0503">Monooxygenase</keyword>
<keyword evidence="5 14" id="KW-0349">Heme</keyword>
<evidence type="ECO:0000256" key="9">
    <source>
        <dbReference type="ARBA" id="ARBA00023002"/>
    </source>
</evidence>
<dbReference type="GO" id="GO:0008395">
    <property type="term" value="F:steroid hydroxylase activity"/>
    <property type="evidence" value="ECO:0007669"/>
    <property type="project" value="TreeGrafter"/>
</dbReference>
<dbReference type="EMBL" id="JH431978">
    <property type="status" value="NOT_ANNOTATED_CDS"/>
    <property type="molecule type" value="Genomic_DNA"/>
</dbReference>
<accession>T1J9Q6</accession>
<dbReference type="GO" id="GO:0005506">
    <property type="term" value="F:iron ion binding"/>
    <property type="evidence" value="ECO:0007669"/>
    <property type="project" value="InterPro"/>
</dbReference>
<comment type="cofactor">
    <cofactor evidence="1 14">
        <name>heme</name>
        <dbReference type="ChEBI" id="CHEBI:30413"/>
    </cofactor>
</comment>
<dbReference type="CDD" id="cd11055">
    <property type="entry name" value="CYP3A-like"/>
    <property type="match status" value="1"/>
</dbReference>
<dbReference type="InterPro" id="IPR002401">
    <property type="entry name" value="Cyt_P450_E_grp-I"/>
</dbReference>
<keyword evidence="6 14" id="KW-0479">Metal-binding</keyword>
<dbReference type="InterPro" id="IPR036396">
    <property type="entry name" value="Cyt_P450_sf"/>
</dbReference>
<protein>
    <recommendedName>
        <fullName evidence="19">Cytochrome P450</fullName>
    </recommendedName>
</protein>
<keyword evidence="12 16" id="KW-0472">Membrane</keyword>
<dbReference type="SUPFAM" id="SSF48264">
    <property type="entry name" value="Cytochrome P450"/>
    <property type="match status" value="1"/>
</dbReference>
<dbReference type="PROSITE" id="PS00086">
    <property type="entry name" value="CYTOCHROME_P450"/>
    <property type="match status" value="1"/>
</dbReference>
<reference evidence="18" key="1">
    <citation type="submission" date="2011-05" db="EMBL/GenBank/DDBJ databases">
        <authorList>
            <person name="Richards S.R."/>
            <person name="Qu J."/>
            <person name="Jiang H."/>
            <person name="Jhangiani S.N."/>
            <person name="Agravi P."/>
            <person name="Goodspeed R."/>
            <person name="Gross S."/>
            <person name="Mandapat C."/>
            <person name="Jackson L."/>
            <person name="Mathew T."/>
            <person name="Pu L."/>
            <person name="Thornton R."/>
            <person name="Saada N."/>
            <person name="Wilczek-Boney K.B."/>
            <person name="Lee S."/>
            <person name="Kovar C."/>
            <person name="Wu Y."/>
            <person name="Scherer S.E."/>
            <person name="Worley K.C."/>
            <person name="Muzny D.M."/>
            <person name="Gibbs R."/>
        </authorList>
    </citation>
    <scope>NUCLEOTIDE SEQUENCE</scope>
    <source>
        <strain evidence="18">Brora</strain>
    </source>
</reference>
<feature type="transmembrane region" description="Helical" evidence="16">
    <location>
        <begin position="228"/>
        <end position="246"/>
    </location>
</feature>
<evidence type="ECO:0000256" key="3">
    <source>
        <dbReference type="ARBA" id="ARBA00004406"/>
    </source>
</evidence>
<evidence type="ECO:0000256" key="16">
    <source>
        <dbReference type="SAM" id="Phobius"/>
    </source>
</evidence>
<dbReference type="PRINTS" id="PR00385">
    <property type="entry name" value="P450"/>
</dbReference>
<evidence type="ECO:0000256" key="6">
    <source>
        <dbReference type="ARBA" id="ARBA00022723"/>
    </source>
</evidence>
<organism evidence="17 18">
    <name type="scientific">Strigamia maritima</name>
    <name type="common">European centipede</name>
    <name type="synonym">Geophilus maritimus</name>
    <dbReference type="NCBI Taxonomy" id="126957"/>
    <lineage>
        <taxon>Eukaryota</taxon>
        <taxon>Metazoa</taxon>
        <taxon>Ecdysozoa</taxon>
        <taxon>Arthropoda</taxon>
        <taxon>Myriapoda</taxon>
        <taxon>Chilopoda</taxon>
        <taxon>Pleurostigmophora</taxon>
        <taxon>Geophilomorpha</taxon>
        <taxon>Linotaeniidae</taxon>
        <taxon>Strigamia</taxon>
    </lineage>
</organism>
<evidence type="ECO:0000256" key="11">
    <source>
        <dbReference type="ARBA" id="ARBA00023033"/>
    </source>
</evidence>
<evidence type="ECO:0000256" key="7">
    <source>
        <dbReference type="ARBA" id="ARBA00022824"/>
    </source>
</evidence>
<dbReference type="PANTHER" id="PTHR24302">
    <property type="entry name" value="CYTOCHROME P450 FAMILY 3"/>
    <property type="match status" value="1"/>
</dbReference>
<dbReference type="EnsemblMetazoa" id="SMAR010453-RA">
    <property type="protein sequence ID" value="SMAR010453-PA"/>
    <property type="gene ID" value="SMAR010453"/>
</dbReference>
<evidence type="ECO:0000256" key="15">
    <source>
        <dbReference type="RuleBase" id="RU000461"/>
    </source>
</evidence>
<evidence type="ECO:0000256" key="14">
    <source>
        <dbReference type="PIRSR" id="PIRSR602401-1"/>
    </source>
</evidence>
<comment type="similarity">
    <text evidence="4 15">Belongs to the cytochrome P450 family.</text>
</comment>
<evidence type="ECO:0000313" key="17">
    <source>
        <dbReference type="EnsemblMetazoa" id="SMAR010453-PA"/>
    </source>
</evidence>
<comment type="subcellular location">
    <subcellularLocation>
        <location evidence="3">Endoplasmic reticulum membrane</location>
        <topology evidence="3">Peripheral membrane protein</topology>
    </subcellularLocation>
    <subcellularLocation>
        <location evidence="2">Microsome membrane</location>
        <topology evidence="2">Peripheral membrane protein</topology>
    </subcellularLocation>
</comment>
<evidence type="ECO:0000256" key="13">
    <source>
        <dbReference type="ARBA" id="ARBA00043906"/>
    </source>
</evidence>
<evidence type="ECO:0000256" key="12">
    <source>
        <dbReference type="ARBA" id="ARBA00023136"/>
    </source>
</evidence>
<dbReference type="OMA" id="HAQKAFR"/>
<dbReference type="InterPro" id="IPR050705">
    <property type="entry name" value="Cytochrome_P450_3A"/>
</dbReference>
<keyword evidence="7" id="KW-0256">Endoplasmic reticulum</keyword>
<dbReference type="InterPro" id="IPR001128">
    <property type="entry name" value="Cyt_P450"/>
</dbReference>
<dbReference type="eggNOG" id="KOG0158">
    <property type="taxonomic scope" value="Eukaryota"/>
</dbReference>
<proteinExistence type="inferred from homology"/>
<feature type="transmembrane region" description="Helical" evidence="16">
    <location>
        <begin position="17"/>
        <end position="34"/>
    </location>
</feature>
<evidence type="ECO:0000256" key="1">
    <source>
        <dbReference type="ARBA" id="ARBA00001971"/>
    </source>
</evidence>
<evidence type="ECO:0008006" key="19">
    <source>
        <dbReference type="Google" id="ProtNLM"/>
    </source>
</evidence>
<dbReference type="PhylomeDB" id="T1J9Q6"/>
<dbReference type="GO" id="GO:0016705">
    <property type="term" value="F:oxidoreductase activity, acting on paired donors, with incorporation or reduction of molecular oxygen"/>
    <property type="evidence" value="ECO:0007669"/>
    <property type="project" value="InterPro"/>
</dbReference>
<dbReference type="FunFam" id="1.10.630.10:FF:000042">
    <property type="entry name" value="Cytochrome P450"/>
    <property type="match status" value="1"/>
</dbReference>
<name>T1J9Q6_STRMM</name>
<evidence type="ECO:0000256" key="5">
    <source>
        <dbReference type="ARBA" id="ARBA00022617"/>
    </source>
</evidence>
<dbReference type="Pfam" id="PF00067">
    <property type="entry name" value="p450"/>
    <property type="match status" value="1"/>
</dbReference>
<keyword evidence="16" id="KW-0812">Transmembrane</keyword>
<feature type="binding site" description="axial binding residue" evidence="14">
    <location>
        <position position="457"/>
    </location>
    <ligand>
        <name>heme</name>
        <dbReference type="ChEBI" id="CHEBI:30413"/>
    </ligand>
    <ligandPart>
        <name>Fe</name>
        <dbReference type="ChEBI" id="CHEBI:18248"/>
    </ligandPart>
</feature>
<dbReference type="STRING" id="126957.T1J9Q6"/>
<keyword evidence="18" id="KW-1185">Reference proteome</keyword>
<evidence type="ECO:0000256" key="2">
    <source>
        <dbReference type="ARBA" id="ARBA00004174"/>
    </source>
</evidence>
<dbReference type="Proteomes" id="UP000014500">
    <property type="component" value="Unassembled WGS sequence"/>
</dbReference>
<evidence type="ECO:0000313" key="18">
    <source>
        <dbReference type="Proteomes" id="UP000014500"/>
    </source>
</evidence>
<sequence>MKEEMDILNYLNDYNQLQFWIGFFLGLIALLYIYNTWYFDYWKRQGVSGSKPRFIMGTLLPIWKYSLDYQDVTAMKKFGKIYGGFVGRSPVLYVADPELLRQILVKDFATFPNRRNFGLDKDEIMGNMLQVMKDEKWKMVRNTLTPTYTSGKLKQMVGLIEECLENFKASLKISAETGEPIEFTKKFPVLTLDVIASVAFGMKINCIDNPNTDFVVHAQKAFRGNVKLMYILFLFPFLFTWLGKLVTSPFRYFATIANQTIDMRLKNKDFTRKDFLQIMLEAEIPNDPTKENQSTETDQKKTLSREIVVSQTILFILAGHETTSTTLNFLAYELAQYQDIQEKLIKEVDEVMTHTKGKLSYEGVASMQYLDMVTSETLRKYPPAIRLERVCEDDEYKLNGITIRKGMPIIIPAYAMHHNPEFYPNPNIFDPERFSPEMKAQRNPFTYLPFGAGPRNCIAKRFALLETKLVIVHMLYNYRFHTCPETEYPLKMNKGTGLLQPISVKLVLQKRVDKLHFDETVEINQ</sequence>
<evidence type="ECO:0000256" key="4">
    <source>
        <dbReference type="ARBA" id="ARBA00010617"/>
    </source>
</evidence>